<feature type="transmembrane region" description="Helical" evidence="2">
    <location>
        <begin position="82"/>
        <end position="103"/>
    </location>
</feature>
<evidence type="ECO:0000313" key="4">
    <source>
        <dbReference type="Proteomes" id="UP000006919"/>
    </source>
</evidence>
<proteinExistence type="predicted"/>
<evidence type="ECO:0000313" key="3">
    <source>
        <dbReference type="EMBL" id="ADU22889.1"/>
    </source>
</evidence>
<evidence type="ECO:0000256" key="1">
    <source>
        <dbReference type="SAM" id="Coils"/>
    </source>
</evidence>
<feature type="transmembrane region" description="Helical" evidence="2">
    <location>
        <begin position="6"/>
        <end position="30"/>
    </location>
</feature>
<evidence type="ECO:0000256" key="2">
    <source>
        <dbReference type="SAM" id="Phobius"/>
    </source>
</evidence>
<name>E6UE24_RUMA7</name>
<keyword evidence="1" id="KW-0175">Coiled coil</keyword>
<keyword evidence="3" id="KW-0547">Nucleotide-binding</keyword>
<dbReference type="KEGG" id="ral:Rumal_2409"/>
<keyword evidence="2" id="KW-0812">Transmembrane</keyword>
<dbReference type="OrthoDB" id="9781904at2"/>
<dbReference type="STRING" id="697329.Rumal_2409"/>
<keyword evidence="3" id="KW-0067">ATP-binding</keyword>
<dbReference type="eggNOG" id="COG4585">
    <property type="taxonomic scope" value="Bacteria"/>
</dbReference>
<organism evidence="3 4">
    <name type="scientific">Ruminococcus albus (strain ATCC 27210 / DSM 20455 / JCM 14654 / NCDO 2250 / 7)</name>
    <dbReference type="NCBI Taxonomy" id="697329"/>
    <lineage>
        <taxon>Bacteria</taxon>
        <taxon>Bacillati</taxon>
        <taxon>Bacillota</taxon>
        <taxon>Clostridia</taxon>
        <taxon>Eubacteriales</taxon>
        <taxon>Oscillospiraceae</taxon>
        <taxon>Ruminococcus</taxon>
    </lineage>
</organism>
<dbReference type="HOGENOM" id="CLU_052468_0_0_9"/>
<keyword evidence="2" id="KW-1133">Transmembrane helix</keyword>
<dbReference type="InterPro" id="IPR036890">
    <property type="entry name" value="HATPase_C_sf"/>
</dbReference>
<feature type="transmembrane region" description="Helical" evidence="2">
    <location>
        <begin position="42"/>
        <end position="62"/>
    </location>
</feature>
<dbReference type="AlphaFoldDB" id="E6UE24"/>
<reference evidence="3 4" key="1">
    <citation type="journal article" date="2011" name="J. Bacteriol.">
        <title>Complete genome of the cellulolytic ruminal bacterium Ruminococcus albus 7.</title>
        <authorList>
            <person name="Suen G."/>
            <person name="Stevenson D.M."/>
            <person name="Bruce D.C."/>
            <person name="Chertkov O."/>
            <person name="Copeland A."/>
            <person name="Cheng J.F."/>
            <person name="Detter C."/>
            <person name="Detter J.C."/>
            <person name="Goodwin L.A."/>
            <person name="Han C.S."/>
            <person name="Hauser L.J."/>
            <person name="Ivanova N.N."/>
            <person name="Kyrpides N.C."/>
            <person name="Land M.L."/>
            <person name="Lapidus A."/>
            <person name="Lucas S."/>
            <person name="Ovchinnikova G."/>
            <person name="Pitluck S."/>
            <person name="Tapia R."/>
            <person name="Woyke T."/>
            <person name="Boyum J."/>
            <person name="Mead D."/>
            <person name="Weimer P.J."/>
        </authorList>
    </citation>
    <scope>NUCLEOTIDE SEQUENCE [LARGE SCALE GENOMIC DNA]</scope>
    <source>
        <strain evidence="4">ATCC 27210 / DSM 20455 / JCM 14654 / NCDO 2250 / 7</strain>
    </source>
</reference>
<gene>
    <name evidence="3" type="ordered locus">Rumal_2409</name>
</gene>
<dbReference type="Proteomes" id="UP000006919">
    <property type="component" value="Chromosome"/>
</dbReference>
<dbReference type="Gene3D" id="3.30.565.10">
    <property type="entry name" value="Histidine kinase-like ATPase, C-terminal domain"/>
    <property type="match status" value="1"/>
</dbReference>
<feature type="coiled-coil region" evidence="1">
    <location>
        <begin position="227"/>
        <end position="254"/>
    </location>
</feature>
<dbReference type="EMBL" id="CP002403">
    <property type="protein sequence ID" value="ADU22889.1"/>
    <property type="molecule type" value="Genomic_DNA"/>
</dbReference>
<sequence>MTLGDMSVTTLSALGIAAFLLDVMYMAVILRRHIAGLGKGMHVIYVSALLIGLFLLFCITEVSRCVIAENEPSVFEAFASDVNALFCMGTEAVMTALWAVFWLRQEMYIYSSLTPQSLEDGLNSMTDGVAFVSTKGVPLLVNSSMQRVYFEALGLTSFDSDRLEKGLQRNELNEGYSSEIRGKGYYLHMADGSVWDIQKRIIMIGRKKIWEILAYDVTERYRKSMELEERNSHLEEVNRSIRAYTREMNAIIREEEVLAAKIRIHDDVGRALLALKSYLIRGGDREALMEMWQFTAGLLRGENIPDGSADPIAALKEAADAVGVRLVLNGDIPEDLRKLIAIAIHECLTNTVKHADGTELTVDITDDNGTVTAVFTNDGDPPEGEISESGGLKSLRSAVEQVRGEMEIASDPRFMLTIKVGGKE</sequence>
<dbReference type="SUPFAM" id="SSF55874">
    <property type="entry name" value="ATPase domain of HSP90 chaperone/DNA topoisomerase II/histidine kinase"/>
    <property type="match status" value="1"/>
</dbReference>
<dbReference type="GO" id="GO:0005524">
    <property type="term" value="F:ATP binding"/>
    <property type="evidence" value="ECO:0007669"/>
    <property type="project" value="UniProtKB-KW"/>
</dbReference>
<dbReference type="RefSeq" id="WP_013499024.1">
    <property type="nucleotide sequence ID" value="NC_014833.1"/>
</dbReference>
<accession>E6UE24</accession>
<protein>
    <submittedName>
        <fullName evidence="3">ATP-binding region ATPase domain protein</fullName>
    </submittedName>
</protein>
<keyword evidence="2" id="KW-0472">Membrane</keyword>